<evidence type="ECO:0000313" key="3">
    <source>
        <dbReference type="EMBL" id="CAF1367783.1"/>
    </source>
</evidence>
<dbReference type="EMBL" id="CAJNOV010009485">
    <property type="protein sequence ID" value="CAF1367783.1"/>
    <property type="molecule type" value="Genomic_DNA"/>
</dbReference>
<dbReference type="InterPro" id="IPR043502">
    <property type="entry name" value="DNA/RNA_pol_sf"/>
</dbReference>
<name>A0A815IF16_9BILA</name>
<protein>
    <recommendedName>
        <fullName evidence="2">Reverse transcriptase domain-containing protein</fullName>
    </recommendedName>
</protein>
<dbReference type="PANTHER" id="PTHR36688:SF1">
    <property type="entry name" value="ENDONUCLEASE_EXONUCLEASE_PHOSPHATASE DOMAIN-CONTAINING PROTEIN"/>
    <property type="match status" value="1"/>
</dbReference>
<feature type="region of interest" description="Disordered" evidence="1">
    <location>
        <begin position="530"/>
        <end position="556"/>
    </location>
</feature>
<dbReference type="Proteomes" id="UP000663855">
    <property type="component" value="Unassembled WGS sequence"/>
</dbReference>
<comment type="caution">
    <text evidence="3">The sequence shown here is derived from an EMBL/GenBank/DDBJ whole genome shotgun (WGS) entry which is preliminary data.</text>
</comment>
<gene>
    <name evidence="3" type="ORF">CJN711_LOCUS20278</name>
</gene>
<dbReference type="PROSITE" id="PS50878">
    <property type="entry name" value="RT_POL"/>
    <property type="match status" value="1"/>
</dbReference>
<accession>A0A815IF16</accession>
<dbReference type="SUPFAM" id="SSF56672">
    <property type="entry name" value="DNA/RNA polymerases"/>
    <property type="match status" value="1"/>
</dbReference>
<feature type="compositionally biased region" description="Acidic residues" evidence="1">
    <location>
        <begin position="547"/>
        <end position="556"/>
    </location>
</feature>
<dbReference type="InterPro" id="IPR052560">
    <property type="entry name" value="RdDP_mobile_element"/>
</dbReference>
<reference evidence="3" key="1">
    <citation type="submission" date="2021-02" db="EMBL/GenBank/DDBJ databases">
        <authorList>
            <person name="Nowell W R."/>
        </authorList>
    </citation>
    <scope>NUCLEOTIDE SEQUENCE</scope>
</reference>
<evidence type="ECO:0000256" key="1">
    <source>
        <dbReference type="SAM" id="MobiDB-lite"/>
    </source>
</evidence>
<sequence length="627" mass="73043">MPVDDWYMNCVRFLSALKKNRLTQWKGKEKFRPVLPPYLIQKLQEVKRVRNKYYRERKICIINEETRVLLRVLTREVKIEIAKYKTSKWGEFLSKVQETNDNKEQAFWLYLSRIYKHGSLPFSKLDTGTAILTNENEIKDKLYRYYSEQFRTPNTDMPDPYEVQIDIEYLELMNKLALFNENVETTNTVEIKKYISRLKPKQPCGFDAVSNYMIKRIPSGYINCLANCFNTWLKEYRYPDVWKLAKIITLHKLKVGVPRCEQTRPISLLATHSKLFEKIMLERIRLWAETNSLVPIEQSGFLPGCLLPTRVLSIYQEVKNNMTANIPTLVIYVDYQKTYEKVCHKGLMVKLNRLSIPLGLLKLIVSWLNDRRAYVIFGENKSDIFCTYVGLSQGSSLSSYIFIVYHCDLVACVGAHSSHIFADDLNILISPLICREIKPMIKFLEEEGTKICNQIANYSKKWKQPVNVSETVAQIFHSQVPNPIINVFMNGKKLEVVKEFKYLGFAWTNKMSLKPTIDKTLENIQRTFNSYDSSGEEDKDTAGNCTDNEDSSENDEDYVSNRLFKVISTTFQGMRVIDSINPTLAKSYFIVNINGTTIYLHRQTAAWLLSNDKFTLSSDRLKRIMNK</sequence>
<dbReference type="PANTHER" id="PTHR36688">
    <property type="entry name" value="ENDO/EXONUCLEASE/PHOSPHATASE DOMAIN-CONTAINING PROTEIN"/>
    <property type="match status" value="1"/>
</dbReference>
<organism evidence="3 4">
    <name type="scientific">Rotaria magnacalcarata</name>
    <dbReference type="NCBI Taxonomy" id="392030"/>
    <lineage>
        <taxon>Eukaryota</taxon>
        <taxon>Metazoa</taxon>
        <taxon>Spiralia</taxon>
        <taxon>Gnathifera</taxon>
        <taxon>Rotifera</taxon>
        <taxon>Eurotatoria</taxon>
        <taxon>Bdelloidea</taxon>
        <taxon>Philodinida</taxon>
        <taxon>Philodinidae</taxon>
        <taxon>Rotaria</taxon>
    </lineage>
</organism>
<dbReference type="AlphaFoldDB" id="A0A815IF16"/>
<proteinExistence type="predicted"/>
<dbReference type="Pfam" id="PF00078">
    <property type="entry name" value="RVT_1"/>
    <property type="match status" value="1"/>
</dbReference>
<feature type="domain" description="Reverse transcriptase" evidence="2">
    <location>
        <begin position="231"/>
        <end position="507"/>
    </location>
</feature>
<dbReference type="InterPro" id="IPR000477">
    <property type="entry name" value="RT_dom"/>
</dbReference>
<evidence type="ECO:0000259" key="2">
    <source>
        <dbReference type="PROSITE" id="PS50878"/>
    </source>
</evidence>
<evidence type="ECO:0000313" key="4">
    <source>
        <dbReference type="Proteomes" id="UP000663855"/>
    </source>
</evidence>